<feature type="binding site" evidence="5">
    <location>
        <position position="178"/>
    </location>
    <ligand>
        <name>molybdate</name>
        <dbReference type="ChEBI" id="CHEBI:36264"/>
    </ligand>
</feature>
<dbReference type="RefSeq" id="WP_101575267.1">
    <property type="nucleotide sequence ID" value="NZ_PGVA01000001.1"/>
</dbReference>
<reference evidence="8 10" key="2">
    <citation type="submission" date="2017-12" db="EMBL/GenBank/DDBJ databases">
        <title>Comparative Functional Genomics of Dry Heat Resistant strains isolated from the Viking Spacecraft.</title>
        <authorList>
            <person name="Seuylemezian A."/>
            <person name="Cooper K."/>
            <person name="Vaishampayan P."/>
        </authorList>
    </citation>
    <scope>NUCLEOTIDE SEQUENCE [LARGE SCALE GENOMIC DNA]</scope>
    <source>
        <strain evidence="8 10">ATCC 29669</strain>
    </source>
</reference>
<dbReference type="GO" id="GO:0015689">
    <property type="term" value="P:molybdate ion transport"/>
    <property type="evidence" value="ECO:0007669"/>
    <property type="project" value="InterPro"/>
</dbReference>
<dbReference type="GO" id="GO:0030973">
    <property type="term" value="F:molybdate ion binding"/>
    <property type="evidence" value="ECO:0007669"/>
    <property type="project" value="TreeGrafter"/>
</dbReference>
<evidence type="ECO:0000313" key="10">
    <source>
        <dbReference type="Proteomes" id="UP000235114"/>
    </source>
</evidence>
<feature type="chain" id="PRO_5043159365" evidence="6">
    <location>
        <begin position="23"/>
        <end position="263"/>
    </location>
</feature>
<dbReference type="InterPro" id="IPR041879">
    <property type="entry name" value="YvgL-like_PBP2"/>
</dbReference>
<dbReference type="GO" id="GO:0046872">
    <property type="term" value="F:metal ion binding"/>
    <property type="evidence" value="ECO:0007669"/>
    <property type="project" value="UniProtKB-KW"/>
</dbReference>
<evidence type="ECO:0000256" key="3">
    <source>
        <dbReference type="ARBA" id="ARBA00022723"/>
    </source>
</evidence>
<gene>
    <name evidence="7" type="primary">modA</name>
    <name evidence="7" type="ORF">CU635_00785</name>
    <name evidence="8" type="ORF">CVD25_17245</name>
</gene>
<name>A0A2N5GSV9_9BACI</name>
<dbReference type="SUPFAM" id="SSF53850">
    <property type="entry name" value="Periplasmic binding protein-like II"/>
    <property type="match status" value="1"/>
</dbReference>
<comment type="caution">
    <text evidence="7">The sequence shown here is derived from an EMBL/GenBank/DDBJ whole genome shotgun (WGS) entry which is preliminary data.</text>
</comment>
<dbReference type="Proteomes" id="UP000234951">
    <property type="component" value="Unassembled WGS sequence"/>
</dbReference>
<evidence type="ECO:0000256" key="4">
    <source>
        <dbReference type="ARBA" id="ARBA00022729"/>
    </source>
</evidence>
<evidence type="ECO:0000313" key="9">
    <source>
        <dbReference type="Proteomes" id="UP000234951"/>
    </source>
</evidence>
<protein>
    <submittedName>
        <fullName evidence="7">Molybdate ABC transporter substrate-binding protein</fullName>
    </submittedName>
</protein>
<dbReference type="PIRSF" id="PIRSF004846">
    <property type="entry name" value="ModA"/>
    <property type="match status" value="1"/>
</dbReference>
<dbReference type="EMBL" id="PGVA01000001">
    <property type="protein sequence ID" value="PLR86857.1"/>
    <property type="molecule type" value="Genomic_DNA"/>
</dbReference>
<feature type="signal peptide" evidence="6">
    <location>
        <begin position="1"/>
        <end position="22"/>
    </location>
</feature>
<dbReference type="InterPro" id="IPR050682">
    <property type="entry name" value="ModA/WtpA"/>
</dbReference>
<dbReference type="PROSITE" id="PS51257">
    <property type="entry name" value="PROKAR_LIPOPROTEIN"/>
    <property type="match status" value="1"/>
</dbReference>
<dbReference type="AlphaFoldDB" id="A0A2N5GSV9"/>
<evidence type="ECO:0000256" key="1">
    <source>
        <dbReference type="ARBA" id="ARBA00009175"/>
    </source>
</evidence>
<evidence type="ECO:0000256" key="6">
    <source>
        <dbReference type="SAM" id="SignalP"/>
    </source>
</evidence>
<dbReference type="InterPro" id="IPR005950">
    <property type="entry name" value="ModA"/>
</dbReference>
<evidence type="ECO:0000256" key="5">
    <source>
        <dbReference type="PIRSR" id="PIRSR004846-1"/>
    </source>
</evidence>
<organism evidence="7 9">
    <name type="scientific">Bacillus canaveralius</name>
    <dbReference type="NCBI Taxonomy" id="1403243"/>
    <lineage>
        <taxon>Bacteria</taxon>
        <taxon>Bacillati</taxon>
        <taxon>Bacillota</taxon>
        <taxon>Bacilli</taxon>
        <taxon>Bacillales</taxon>
        <taxon>Bacillaceae</taxon>
        <taxon>Bacillus</taxon>
    </lineage>
</organism>
<keyword evidence="2 5" id="KW-0500">Molybdenum</keyword>
<evidence type="ECO:0000256" key="2">
    <source>
        <dbReference type="ARBA" id="ARBA00022505"/>
    </source>
</evidence>
<dbReference type="PANTHER" id="PTHR30632:SF0">
    <property type="entry name" value="SULFATE-BINDING PROTEIN"/>
    <property type="match status" value="1"/>
</dbReference>
<accession>A0A2N5GSV9</accession>
<dbReference type="EMBL" id="PGVD01000053">
    <property type="protein sequence ID" value="PLR93345.1"/>
    <property type="molecule type" value="Genomic_DNA"/>
</dbReference>
<dbReference type="OrthoDB" id="9785015at2"/>
<dbReference type="FunFam" id="3.40.190.10:FF:000035">
    <property type="entry name" value="Molybdate ABC transporter substrate-binding protein"/>
    <property type="match status" value="1"/>
</dbReference>
<keyword evidence="3 5" id="KW-0479">Metal-binding</keyword>
<feature type="binding site" evidence="5">
    <location>
        <position position="151"/>
    </location>
    <ligand>
        <name>molybdate</name>
        <dbReference type="ChEBI" id="CHEBI:36264"/>
    </ligand>
</feature>
<comment type="similarity">
    <text evidence="1">Belongs to the bacterial solute-binding protein ModA family.</text>
</comment>
<dbReference type="CDD" id="cd13537">
    <property type="entry name" value="PBP2_YvgL_like"/>
    <property type="match status" value="1"/>
</dbReference>
<evidence type="ECO:0000313" key="8">
    <source>
        <dbReference type="EMBL" id="PLR93345.1"/>
    </source>
</evidence>
<dbReference type="NCBIfam" id="TIGR01256">
    <property type="entry name" value="modA"/>
    <property type="match status" value="1"/>
</dbReference>
<feature type="binding site" evidence="5">
    <location>
        <position position="196"/>
    </location>
    <ligand>
        <name>molybdate</name>
        <dbReference type="ChEBI" id="CHEBI:36264"/>
    </ligand>
</feature>
<feature type="binding site" evidence="5">
    <location>
        <position position="41"/>
    </location>
    <ligand>
        <name>molybdate</name>
        <dbReference type="ChEBI" id="CHEBI:36264"/>
    </ligand>
</feature>
<reference evidence="7 9" key="1">
    <citation type="submission" date="2017-11" db="EMBL/GenBank/DDBJ databases">
        <title>Comparitive Functional Genomics of Dry Heat Resistant strains isolated from the Viking Spacecraft.</title>
        <authorList>
            <person name="Seuylemezian A."/>
            <person name="Cooper K."/>
            <person name="Vaishampayan P."/>
        </authorList>
    </citation>
    <scope>NUCLEOTIDE SEQUENCE [LARGE SCALE GENOMIC DNA]</scope>
    <source>
        <strain evidence="7 9">M4.6</strain>
    </source>
</reference>
<proteinExistence type="inferred from homology"/>
<dbReference type="Gene3D" id="3.40.190.10">
    <property type="entry name" value="Periplasmic binding protein-like II"/>
    <property type="match status" value="2"/>
</dbReference>
<dbReference type="PANTHER" id="PTHR30632">
    <property type="entry name" value="MOLYBDATE-BINDING PERIPLASMIC PROTEIN"/>
    <property type="match status" value="1"/>
</dbReference>
<keyword evidence="4 6" id="KW-0732">Signal</keyword>
<dbReference type="Proteomes" id="UP000235114">
    <property type="component" value="Unassembled WGS sequence"/>
</dbReference>
<feature type="binding site" evidence="5">
    <location>
        <position position="69"/>
    </location>
    <ligand>
        <name>molybdate</name>
        <dbReference type="ChEBI" id="CHEBI:36264"/>
    </ligand>
</feature>
<keyword evidence="10" id="KW-1185">Reference proteome</keyword>
<dbReference type="Pfam" id="PF13531">
    <property type="entry name" value="SBP_bac_11"/>
    <property type="match status" value="1"/>
</dbReference>
<dbReference type="GO" id="GO:1901359">
    <property type="term" value="F:tungstate binding"/>
    <property type="evidence" value="ECO:0007669"/>
    <property type="project" value="UniProtKB-ARBA"/>
</dbReference>
<sequence>MRKLIKLYMIFIAIVIAGCSQSEQPDNQEKRTELTISAAASMKDALTEIKTAYEKEHSGVELYFNFGGTGMLQQQISQGAPVDLFLSAAEDKFALLVEQGFIEERYSTDLVGNELVLVQSKNRKENLTGFADLADDAVERISIGTPESVPAGKYARELLEYAELWEPVQTKLIFAKDVRQVLTYVETGNVDAGIVYKTDALVSDKVEIAAVAGAETHSPIVYQLGVIRGSDNRDGAIKFYEFLQAKKAVDILEKYGFNSLADK</sequence>
<evidence type="ECO:0000313" key="7">
    <source>
        <dbReference type="EMBL" id="PLR86857.1"/>
    </source>
</evidence>